<comment type="caution">
    <text evidence="1">The sequence shown here is derived from an EMBL/GenBank/DDBJ whole genome shotgun (WGS) entry which is preliminary data.</text>
</comment>
<reference evidence="1" key="1">
    <citation type="journal article" date="2021" name="PeerJ">
        <title>Extensive microbial diversity within the chicken gut microbiome revealed by metagenomics and culture.</title>
        <authorList>
            <person name="Gilroy R."/>
            <person name="Ravi A."/>
            <person name="Getino M."/>
            <person name="Pursley I."/>
            <person name="Horton D.L."/>
            <person name="Alikhan N.F."/>
            <person name="Baker D."/>
            <person name="Gharbi K."/>
            <person name="Hall N."/>
            <person name="Watson M."/>
            <person name="Adriaenssens E.M."/>
            <person name="Foster-Nyarko E."/>
            <person name="Jarju S."/>
            <person name="Secka A."/>
            <person name="Antonio M."/>
            <person name="Oren A."/>
            <person name="Chaudhuri R.R."/>
            <person name="La Ragione R."/>
            <person name="Hildebrand F."/>
            <person name="Pallen M.J."/>
        </authorList>
    </citation>
    <scope>NUCLEOTIDE SEQUENCE</scope>
    <source>
        <strain evidence="1">ChiHjej13B12-9602</strain>
    </source>
</reference>
<protein>
    <submittedName>
        <fullName evidence="1">DUF1015 family protein</fullName>
    </submittedName>
</protein>
<dbReference type="PANTHER" id="PTHR36454">
    <property type="entry name" value="LMO2823 PROTEIN"/>
    <property type="match status" value="1"/>
</dbReference>
<organism evidence="1 2">
    <name type="scientific">Enorma phocaeensis</name>
    <dbReference type="NCBI Taxonomy" id="1871019"/>
    <lineage>
        <taxon>Bacteria</taxon>
        <taxon>Bacillati</taxon>
        <taxon>Actinomycetota</taxon>
        <taxon>Coriobacteriia</taxon>
        <taxon>Coriobacteriales</taxon>
        <taxon>Coriobacteriaceae</taxon>
        <taxon>Enorma</taxon>
    </lineage>
</organism>
<dbReference type="EMBL" id="DYUZ01000031">
    <property type="protein sequence ID" value="HJG37931.1"/>
    <property type="molecule type" value="Genomic_DNA"/>
</dbReference>
<dbReference type="RefSeq" id="WP_273191045.1">
    <property type="nucleotide sequence ID" value="NZ_DYUZ01000031.1"/>
</dbReference>
<sequence>MRVLPFPCTRPAPTVAARVAALPYDVVSRTEAAAAVAEEPLSFLAIDRPETQFPPDQDMYAPEVYARGAALLRERIDDGTFIEDRNRSYYLYELAWEGHVQTGVVGVCPVADYEGGTIKRHELTRAEKERDRIEHMSALGYQTGPIFLAYRDQPVLDFILGAAKTATPIYDFTDAAGVHQTVWEVARPEAVDAIHAMFDQVPCTYIADGHHRTASAAKVAERLRDEAKAQGTYTGREPFNFFLAVLFPASQLTILPYNRVVRDRSGLESHELLRRIEAAGFIVERADAPVMPAKPGTFGMFTDGCWWSLTIADELARMLEDADPVERLDVSILQERVIAPILGVGDVREDPRISFVGGIRGTRELEERAGAEGVAFTLHATGIEQLLDVADAGLLMPPKSTWFEPKLRSGLFLHRISGNQQGD</sequence>
<reference evidence="1" key="2">
    <citation type="submission" date="2021-09" db="EMBL/GenBank/DDBJ databases">
        <authorList>
            <person name="Gilroy R."/>
        </authorList>
    </citation>
    <scope>NUCLEOTIDE SEQUENCE</scope>
    <source>
        <strain evidence="1">ChiHjej13B12-9602</strain>
    </source>
</reference>
<dbReference type="Pfam" id="PF06245">
    <property type="entry name" value="DUF1015"/>
    <property type="match status" value="1"/>
</dbReference>
<dbReference type="Proteomes" id="UP000753256">
    <property type="component" value="Unassembled WGS sequence"/>
</dbReference>
<evidence type="ECO:0000313" key="1">
    <source>
        <dbReference type="EMBL" id="HJG37931.1"/>
    </source>
</evidence>
<evidence type="ECO:0000313" key="2">
    <source>
        <dbReference type="Proteomes" id="UP000753256"/>
    </source>
</evidence>
<dbReference type="PANTHER" id="PTHR36454:SF1">
    <property type="entry name" value="DUF1015 DOMAIN-CONTAINING PROTEIN"/>
    <property type="match status" value="1"/>
</dbReference>
<gene>
    <name evidence="1" type="ORF">K8V70_08770</name>
</gene>
<dbReference type="InterPro" id="IPR008323">
    <property type="entry name" value="UCP033563"/>
</dbReference>
<dbReference type="PIRSF" id="PIRSF033563">
    <property type="entry name" value="UCP033563"/>
    <property type="match status" value="1"/>
</dbReference>
<accession>A0A921IWS0</accession>
<proteinExistence type="predicted"/>
<name>A0A921IWS0_9ACTN</name>
<dbReference type="AlphaFoldDB" id="A0A921IWS0"/>